<dbReference type="EMBL" id="GBXM01070431">
    <property type="protein sequence ID" value="JAH38146.1"/>
    <property type="molecule type" value="Transcribed_RNA"/>
</dbReference>
<reference evidence="1" key="2">
    <citation type="journal article" date="2015" name="Fish Shellfish Immunol.">
        <title>Early steps in the European eel (Anguilla anguilla)-Vibrio vulnificus interaction in the gills: Role of the RtxA13 toxin.</title>
        <authorList>
            <person name="Callol A."/>
            <person name="Pajuelo D."/>
            <person name="Ebbesson L."/>
            <person name="Teles M."/>
            <person name="MacKenzie S."/>
            <person name="Amaro C."/>
        </authorList>
    </citation>
    <scope>NUCLEOTIDE SEQUENCE</scope>
</reference>
<accession>A0A0E9SA33</accession>
<sequence>MKYGANQNSLYIVRINMNMLQRFMFRITCRRRLDHCVPN</sequence>
<name>A0A0E9SA33_ANGAN</name>
<evidence type="ECO:0000313" key="1">
    <source>
        <dbReference type="EMBL" id="JAH38146.1"/>
    </source>
</evidence>
<dbReference type="AlphaFoldDB" id="A0A0E9SA33"/>
<reference evidence="1" key="1">
    <citation type="submission" date="2014-11" db="EMBL/GenBank/DDBJ databases">
        <authorList>
            <person name="Amaro Gonzalez C."/>
        </authorList>
    </citation>
    <scope>NUCLEOTIDE SEQUENCE</scope>
</reference>
<proteinExistence type="predicted"/>
<protein>
    <submittedName>
        <fullName evidence="1">Uncharacterized protein</fullName>
    </submittedName>
</protein>
<organism evidence="1">
    <name type="scientific">Anguilla anguilla</name>
    <name type="common">European freshwater eel</name>
    <name type="synonym">Muraena anguilla</name>
    <dbReference type="NCBI Taxonomy" id="7936"/>
    <lineage>
        <taxon>Eukaryota</taxon>
        <taxon>Metazoa</taxon>
        <taxon>Chordata</taxon>
        <taxon>Craniata</taxon>
        <taxon>Vertebrata</taxon>
        <taxon>Euteleostomi</taxon>
        <taxon>Actinopterygii</taxon>
        <taxon>Neopterygii</taxon>
        <taxon>Teleostei</taxon>
        <taxon>Anguilliformes</taxon>
        <taxon>Anguillidae</taxon>
        <taxon>Anguilla</taxon>
    </lineage>
</organism>